<keyword evidence="1" id="KW-0812">Transmembrane</keyword>
<dbReference type="AlphaFoldDB" id="A0A8T2PA65"/>
<keyword evidence="1" id="KW-0472">Membrane</keyword>
<evidence type="ECO:0000313" key="3">
    <source>
        <dbReference type="Proteomes" id="UP000824540"/>
    </source>
</evidence>
<protein>
    <submittedName>
        <fullName evidence="2">Uncharacterized protein</fullName>
    </submittedName>
</protein>
<dbReference type="EMBL" id="JAFBMS010000017">
    <property type="protein sequence ID" value="KAG9345577.1"/>
    <property type="molecule type" value="Genomic_DNA"/>
</dbReference>
<feature type="transmembrane region" description="Helical" evidence="1">
    <location>
        <begin position="14"/>
        <end position="32"/>
    </location>
</feature>
<sequence>MSQRGYYSDIMKKVVILVIVVVVLCCVLALIIGLSKIIIVGVACAALAVNILAVILYQTLRRTAGGPSTHLLPTPPSSITPVHPSLPPPLSTCLLYPQPSAGEKDGFRCCKSKKMMIMLCCVILAIILGSVVYSFFS</sequence>
<comment type="caution">
    <text evidence="2">The sequence shown here is derived from an EMBL/GenBank/DDBJ whole genome shotgun (WGS) entry which is preliminary data.</text>
</comment>
<organism evidence="2 3">
    <name type="scientific">Albula glossodonta</name>
    <name type="common">roundjaw bonefish</name>
    <dbReference type="NCBI Taxonomy" id="121402"/>
    <lineage>
        <taxon>Eukaryota</taxon>
        <taxon>Metazoa</taxon>
        <taxon>Chordata</taxon>
        <taxon>Craniata</taxon>
        <taxon>Vertebrata</taxon>
        <taxon>Euteleostomi</taxon>
        <taxon>Actinopterygii</taxon>
        <taxon>Neopterygii</taxon>
        <taxon>Teleostei</taxon>
        <taxon>Albuliformes</taxon>
        <taxon>Albulidae</taxon>
        <taxon>Albula</taxon>
    </lineage>
</organism>
<feature type="transmembrane region" description="Helical" evidence="1">
    <location>
        <begin position="38"/>
        <end position="57"/>
    </location>
</feature>
<keyword evidence="3" id="KW-1185">Reference proteome</keyword>
<evidence type="ECO:0000313" key="2">
    <source>
        <dbReference type="EMBL" id="KAG9345577.1"/>
    </source>
</evidence>
<dbReference type="Proteomes" id="UP000824540">
    <property type="component" value="Unassembled WGS sequence"/>
</dbReference>
<keyword evidence="1" id="KW-1133">Transmembrane helix</keyword>
<proteinExistence type="predicted"/>
<name>A0A8T2PA65_9TELE</name>
<reference evidence="2" key="1">
    <citation type="thesis" date="2021" institute="BYU ScholarsArchive" country="Provo, UT, USA">
        <title>Applications of and Algorithms for Genome Assembly and Genomic Analyses with an Emphasis on Marine Teleosts.</title>
        <authorList>
            <person name="Pickett B.D."/>
        </authorList>
    </citation>
    <scope>NUCLEOTIDE SEQUENCE</scope>
    <source>
        <strain evidence="2">HI-2016</strain>
    </source>
</reference>
<gene>
    <name evidence="2" type="ORF">JZ751_008721</name>
</gene>
<evidence type="ECO:0000256" key="1">
    <source>
        <dbReference type="SAM" id="Phobius"/>
    </source>
</evidence>
<accession>A0A8T2PA65</accession>
<feature type="transmembrane region" description="Helical" evidence="1">
    <location>
        <begin position="116"/>
        <end position="136"/>
    </location>
</feature>